<evidence type="ECO:0000256" key="4">
    <source>
        <dbReference type="ARBA" id="ARBA00022759"/>
    </source>
</evidence>
<comment type="subcellular location">
    <subcellularLocation>
        <location evidence="7">Cytoplasm</location>
    </subcellularLocation>
</comment>
<keyword evidence="9" id="KW-1185">Reference proteome</keyword>
<keyword evidence="7" id="KW-0690">Ribosome biogenesis</keyword>
<keyword evidence="5 7" id="KW-0378">Hydrolase</keyword>
<comment type="function">
    <text evidence="7">Single strand-specific metallo-endoribonuclease involved in late-stage 70S ribosome quality control and in maturation of the 3' terminus of the 16S rRNA.</text>
</comment>
<gene>
    <name evidence="7 8" type="primary">ybeY</name>
    <name evidence="8" type="ORF">ACFSCW_01455</name>
</gene>
<keyword evidence="3 7" id="KW-0479">Metal-binding</keyword>
<comment type="caution">
    <text evidence="8">The sequence shown here is derived from an EMBL/GenBank/DDBJ whole genome shotgun (WGS) entry which is preliminary data.</text>
</comment>
<dbReference type="SUPFAM" id="SSF55486">
    <property type="entry name" value="Metalloproteases ('zincins'), catalytic domain"/>
    <property type="match status" value="1"/>
</dbReference>
<evidence type="ECO:0000256" key="7">
    <source>
        <dbReference type="HAMAP-Rule" id="MF_00009"/>
    </source>
</evidence>
<evidence type="ECO:0000313" key="9">
    <source>
        <dbReference type="Proteomes" id="UP001597115"/>
    </source>
</evidence>
<comment type="cofactor">
    <cofactor evidence="7">
        <name>Zn(2+)</name>
        <dbReference type="ChEBI" id="CHEBI:29105"/>
    </cofactor>
    <text evidence="7">Binds 1 zinc ion.</text>
</comment>
<dbReference type="Proteomes" id="UP001597115">
    <property type="component" value="Unassembled WGS sequence"/>
</dbReference>
<keyword evidence="2 7" id="KW-0540">Nuclease</keyword>
<dbReference type="PANTHER" id="PTHR46986:SF1">
    <property type="entry name" value="ENDORIBONUCLEASE YBEY, CHLOROPLASTIC"/>
    <property type="match status" value="1"/>
</dbReference>
<dbReference type="Gene3D" id="3.40.390.30">
    <property type="entry name" value="Metalloproteases ('zincins'), catalytic domain"/>
    <property type="match status" value="1"/>
</dbReference>
<evidence type="ECO:0000256" key="5">
    <source>
        <dbReference type="ARBA" id="ARBA00022801"/>
    </source>
</evidence>
<accession>A0ABW4HXV3</accession>
<evidence type="ECO:0000256" key="6">
    <source>
        <dbReference type="ARBA" id="ARBA00022833"/>
    </source>
</evidence>
<sequence>MIDVAVQVEQPWPAGDWEDLATRAVTAALNATPHAELGASDALVEVSIRLTSDEEVHQLNLQYRGKDKPTNVLSFPMVQPDLLETVSQNSDDGELLLGDIVLAHGVCAAEAAEKEVALEAHATHLIVHGLLHLLGYDHQGSDEAEHMESLERDVMARLELHDPYNRDEPELDARGFE</sequence>
<dbReference type="PROSITE" id="PS01306">
    <property type="entry name" value="UPF0054"/>
    <property type="match status" value="1"/>
</dbReference>
<dbReference type="InterPro" id="IPR002036">
    <property type="entry name" value="YbeY"/>
</dbReference>
<dbReference type="NCBIfam" id="TIGR00043">
    <property type="entry name" value="rRNA maturation RNase YbeY"/>
    <property type="match status" value="1"/>
</dbReference>
<dbReference type="InterPro" id="IPR020549">
    <property type="entry name" value="YbeY_CS"/>
</dbReference>
<keyword evidence="6 7" id="KW-0862">Zinc</keyword>
<dbReference type="HAMAP" id="MF_00009">
    <property type="entry name" value="Endoribonucl_YbeY"/>
    <property type="match status" value="1"/>
</dbReference>
<dbReference type="PANTHER" id="PTHR46986">
    <property type="entry name" value="ENDORIBONUCLEASE YBEY, CHLOROPLASTIC"/>
    <property type="match status" value="1"/>
</dbReference>
<dbReference type="EC" id="3.1.-.-" evidence="7"/>
<evidence type="ECO:0000256" key="2">
    <source>
        <dbReference type="ARBA" id="ARBA00022722"/>
    </source>
</evidence>
<comment type="similarity">
    <text evidence="1 7">Belongs to the endoribonuclease YbeY family.</text>
</comment>
<dbReference type="Pfam" id="PF02130">
    <property type="entry name" value="YbeY"/>
    <property type="match status" value="1"/>
</dbReference>
<dbReference type="RefSeq" id="WP_380886148.1">
    <property type="nucleotide sequence ID" value="NZ_JBHUDY010000001.1"/>
</dbReference>
<dbReference type="InterPro" id="IPR023091">
    <property type="entry name" value="MetalPrtase_cat_dom_sf_prd"/>
</dbReference>
<dbReference type="EMBL" id="JBHUDY010000001">
    <property type="protein sequence ID" value="MFD1610463.1"/>
    <property type="molecule type" value="Genomic_DNA"/>
</dbReference>
<proteinExistence type="inferred from homology"/>
<reference evidence="9" key="1">
    <citation type="journal article" date="2019" name="Int. J. Syst. Evol. Microbiol.">
        <title>The Global Catalogue of Microorganisms (GCM) 10K type strain sequencing project: providing services to taxonomists for standard genome sequencing and annotation.</title>
        <authorList>
            <consortium name="The Broad Institute Genomics Platform"/>
            <consortium name="The Broad Institute Genome Sequencing Center for Infectious Disease"/>
            <person name="Wu L."/>
            <person name="Ma J."/>
        </authorList>
    </citation>
    <scope>NUCLEOTIDE SEQUENCE [LARGE SCALE GENOMIC DNA]</scope>
    <source>
        <strain evidence="9">CGMCC 1.16275</strain>
    </source>
</reference>
<protein>
    <recommendedName>
        <fullName evidence="7">Endoribonuclease YbeY</fullName>
        <ecNumber evidence="7">3.1.-.-</ecNumber>
    </recommendedName>
</protein>
<feature type="binding site" evidence="7">
    <location>
        <position position="128"/>
    </location>
    <ligand>
        <name>Zn(2+)</name>
        <dbReference type="ChEBI" id="CHEBI:29105"/>
        <note>catalytic</note>
    </ligand>
</feature>
<feature type="binding site" evidence="7">
    <location>
        <position position="138"/>
    </location>
    <ligand>
        <name>Zn(2+)</name>
        <dbReference type="ChEBI" id="CHEBI:29105"/>
        <note>catalytic</note>
    </ligand>
</feature>
<name>A0ABW4HXV3_9SPHN</name>
<feature type="binding site" evidence="7">
    <location>
        <position position="132"/>
    </location>
    <ligand>
        <name>Zn(2+)</name>
        <dbReference type="ChEBI" id="CHEBI:29105"/>
        <note>catalytic</note>
    </ligand>
</feature>
<evidence type="ECO:0000256" key="3">
    <source>
        <dbReference type="ARBA" id="ARBA00022723"/>
    </source>
</evidence>
<keyword evidence="4 7" id="KW-0255">Endonuclease</keyword>
<evidence type="ECO:0000256" key="1">
    <source>
        <dbReference type="ARBA" id="ARBA00010875"/>
    </source>
</evidence>
<evidence type="ECO:0000313" key="8">
    <source>
        <dbReference type="EMBL" id="MFD1610463.1"/>
    </source>
</evidence>
<organism evidence="8 9">
    <name type="scientific">Sphingomonas tabacisoli</name>
    <dbReference type="NCBI Taxonomy" id="2249466"/>
    <lineage>
        <taxon>Bacteria</taxon>
        <taxon>Pseudomonadati</taxon>
        <taxon>Pseudomonadota</taxon>
        <taxon>Alphaproteobacteria</taxon>
        <taxon>Sphingomonadales</taxon>
        <taxon>Sphingomonadaceae</taxon>
        <taxon>Sphingomonas</taxon>
    </lineage>
</organism>
<keyword evidence="7" id="KW-0963">Cytoplasm</keyword>
<keyword evidence="7" id="KW-0698">rRNA processing</keyword>